<dbReference type="InterPro" id="IPR000812">
    <property type="entry name" value="TFIIB"/>
</dbReference>
<reference evidence="4 5" key="1">
    <citation type="submission" date="2016-10" db="EMBL/GenBank/DDBJ databases">
        <title>Complete genome of the TMA-utilizing, human hosted archaeon Methanomethylophilus alvus Gen. nov, sp. nov., strain Mx-05, derived from a pure culture.</title>
        <authorList>
            <person name="Brugere J.-F."/>
            <person name="Ben Hania W."/>
            <person name="Chaudhary P.P."/>
            <person name="Gaci N."/>
            <person name="Borrel G."/>
            <person name="Cao Van Tuat L."/>
            <person name="Fardeau M.-L."/>
            <person name="Harris H.M.B."/>
            <person name="O'Toole P.W."/>
            <person name="Ollivier B."/>
        </authorList>
    </citation>
    <scope>NUCLEOTIDE SEQUENCE [LARGE SCALE GENOMIC DNA]</scope>
    <source>
        <strain evidence="4 5">Mx-05</strain>
    </source>
</reference>
<evidence type="ECO:0000313" key="5">
    <source>
        <dbReference type="Proteomes" id="UP000273278"/>
    </source>
</evidence>
<feature type="domain" description="Transcription factor TFIIB cyclin-like" evidence="3">
    <location>
        <begin position="29"/>
        <end position="109"/>
    </location>
</feature>
<evidence type="ECO:0000256" key="1">
    <source>
        <dbReference type="ARBA" id="ARBA00023015"/>
    </source>
</evidence>
<dbReference type="Proteomes" id="UP000273278">
    <property type="component" value="Chromosome"/>
</dbReference>
<proteinExistence type="predicted"/>
<accession>A0A3G3IEK5</accession>
<evidence type="ECO:0000313" key="4">
    <source>
        <dbReference type="EMBL" id="AYQ54233.1"/>
    </source>
</evidence>
<sequence>MGLGDKFKNIVDKTVDRIDDNITRAGEDDSEHIARYCKDLGIGDAVKEKALAILKDTDGKDISSGRNRAAACIYIAGKQCGEAKTLSDLAKCARTTEGLIRDKAKEVKDKLKIDVEIEEPSTEEEKKE</sequence>
<gene>
    <name evidence="4" type="ORF">BKD89_00145</name>
</gene>
<dbReference type="RefSeq" id="WP_015503938.1">
    <property type="nucleotide sequence ID" value="NZ_CAYARW010000029.1"/>
</dbReference>
<dbReference type="GO" id="GO:0017025">
    <property type="term" value="F:TBP-class protein binding"/>
    <property type="evidence" value="ECO:0007669"/>
    <property type="project" value="InterPro"/>
</dbReference>
<dbReference type="EMBL" id="CP017686">
    <property type="protein sequence ID" value="AYQ54233.1"/>
    <property type="molecule type" value="Genomic_DNA"/>
</dbReference>
<dbReference type="InterPro" id="IPR036915">
    <property type="entry name" value="Cyclin-like_sf"/>
</dbReference>
<dbReference type="PRINTS" id="PR00685">
    <property type="entry name" value="TIFACTORIIB"/>
</dbReference>
<dbReference type="Pfam" id="PF00382">
    <property type="entry name" value="TFIIB"/>
    <property type="match status" value="1"/>
</dbReference>
<name>A0A3G3IEK5_9ARCH</name>
<organism evidence="4 5">
    <name type="scientific">Methanomethylophilus alvi</name>
    <dbReference type="NCBI Taxonomy" id="1291540"/>
    <lineage>
        <taxon>Archaea</taxon>
        <taxon>Methanobacteriati</taxon>
        <taxon>Thermoplasmatota</taxon>
        <taxon>Thermoplasmata</taxon>
        <taxon>Methanomassiliicoccales</taxon>
        <taxon>Methanomethylophilaceae</taxon>
        <taxon>Methanomethylophilus</taxon>
    </lineage>
</organism>
<keyword evidence="1" id="KW-0805">Transcription regulation</keyword>
<dbReference type="SUPFAM" id="SSF47954">
    <property type="entry name" value="Cyclin-like"/>
    <property type="match status" value="1"/>
</dbReference>
<dbReference type="InterPro" id="IPR013150">
    <property type="entry name" value="TFIIB_cyclin"/>
</dbReference>
<dbReference type="GeneID" id="41320833"/>
<dbReference type="GO" id="GO:0070897">
    <property type="term" value="P:transcription preinitiation complex assembly"/>
    <property type="evidence" value="ECO:0007669"/>
    <property type="project" value="InterPro"/>
</dbReference>
<evidence type="ECO:0000259" key="3">
    <source>
        <dbReference type="Pfam" id="PF00382"/>
    </source>
</evidence>
<protein>
    <recommendedName>
        <fullName evidence="3">Transcription factor TFIIB cyclin-like domain-containing protein</fullName>
    </recommendedName>
</protein>
<keyword evidence="2" id="KW-0804">Transcription</keyword>
<dbReference type="Gene3D" id="1.10.472.10">
    <property type="entry name" value="Cyclin-like"/>
    <property type="match status" value="1"/>
</dbReference>
<evidence type="ECO:0000256" key="2">
    <source>
        <dbReference type="ARBA" id="ARBA00023163"/>
    </source>
</evidence>
<dbReference type="AlphaFoldDB" id="A0A3G3IEK5"/>